<protein>
    <submittedName>
        <fullName evidence="2">Uncharacterized protein</fullName>
    </submittedName>
</protein>
<keyword evidence="1" id="KW-0732">Signal</keyword>
<dbReference type="Proteomes" id="UP000824223">
    <property type="component" value="Unassembled WGS sequence"/>
</dbReference>
<feature type="chain" id="PRO_5039023419" evidence="1">
    <location>
        <begin position="29"/>
        <end position="93"/>
    </location>
</feature>
<reference evidence="2" key="2">
    <citation type="submission" date="2021-04" db="EMBL/GenBank/DDBJ databases">
        <authorList>
            <person name="Gilroy R."/>
        </authorList>
    </citation>
    <scope>NUCLEOTIDE SEQUENCE</scope>
    <source>
        <strain evidence="2">ChiSjej2B20-11307</strain>
    </source>
</reference>
<organism evidence="2 3">
    <name type="scientific">Candidatus Mediterraneibacter pullicola</name>
    <dbReference type="NCBI Taxonomy" id="2838682"/>
    <lineage>
        <taxon>Bacteria</taxon>
        <taxon>Bacillati</taxon>
        <taxon>Bacillota</taxon>
        <taxon>Clostridia</taxon>
        <taxon>Lachnospirales</taxon>
        <taxon>Lachnospiraceae</taxon>
        <taxon>Mediterraneibacter</taxon>
    </lineage>
</organism>
<proteinExistence type="predicted"/>
<dbReference type="AlphaFoldDB" id="A0A9D2KJL7"/>
<evidence type="ECO:0000313" key="3">
    <source>
        <dbReference type="Proteomes" id="UP000824223"/>
    </source>
</evidence>
<feature type="signal peptide" evidence="1">
    <location>
        <begin position="1"/>
        <end position="28"/>
    </location>
</feature>
<accession>A0A9D2KJL7</accession>
<evidence type="ECO:0000313" key="2">
    <source>
        <dbReference type="EMBL" id="HJA05882.1"/>
    </source>
</evidence>
<gene>
    <name evidence="2" type="ORF">H9798_01860</name>
</gene>
<comment type="caution">
    <text evidence="2">The sequence shown here is derived from an EMBL/GenBank/DDBJ whole genome shotgun (WGS) entry which is preliminary data.</text>
</comment>
<evidence type="ECO:0000256" key="1">
    <source>
        <dbReference type="SAM" id="SignalP"/>
    </source>
</evidence>
<sequence length="93" mass="10109">MKGKVRKIVAGVLMAVAVLVVGTTSVFASNTKNIRSSAYAGRNNICDHKGTFCPYIDEDNDGICDYYGTRQGKKFCGGQNRQQVTIQCGVNKK</sequence>
<reference evidence="2" key="1">
    <citation type="journal article" date="2021" name="PeerJ">
        <title>Extensive microbial diversity within the chicken gut microbiome revealed by metagenomics and culture.</title>
        <authorList>
            <person name="Gilroy R."/>
            <person name="Ravi A."/>
            <person name="Getino M."/>
            <person name="Pursley I."/>
            <person name="Horton D.L."/>
            <person name="Alikhan N.F."/>
            <person name="Baker D."/>
            <person name="Gharbi K."/>
            <person name="Hall N."/>
            <person name="Watson M."/>
            <person name="Adriaenssens E.M."/>
            <person name="Foster-Nyarko E."/>
            <person name="Jarju S."/>
            <person name="Secka A."/>
            <person name="Antonio M."/>
            <person name="Oren A."/>
            <person name="Chaudhuri R.R."/>
            <person name="La Ragione R."/>
            <person name="Hildebrand F."/>
            <person name="Pallen M.J."/>
        </authorList>
    </citation>
    <scope>NUCLEOTIDE SEQUENCE</scope>
    <source>
        <strain evidence="2">ChiSjej2B20-11307</strain>
    </source>
</reference>
<dbReference type="EMBL" id="DXAK01000008">
    <property type="protein sequence ID" value="HJA05882.1"/>
    <property type="molecule type" value="Genomic_DNA"/>
</dbReference>
<name>A0A9D2KJL7_9FIRM</name>